<dbReference type="CDD" id="cd00156">
    <property type="entry name" value="REC"/>
    <property type="match status" value="1"/>
</dbReference>
<keyword evidence="5" id="KW-0175">Coiled coil</keyword>
<gene>
    <name evidence="12" type="ORF">FBQ73_21320</name>
</gene>
<evidence type="ECO:0000259" key="9">
    <source>
        <dbReference type="PROSITE" id="PS50110"/>
    </source>
</evidence>
<comment type="catalytic activity">
    <reaction evidence="1">
        <text>ATP + protein L-histidine = ADP + protein N-phospho-L-histidine.</text>
        <dbReference type="EC" id="2.7.13.3"/>
    </reaction>
</comment>
<reference evidence="12 13" key="1">
    <citation type="submission" date="2019-05" db="EMBL/GenBank/DDBJ databases">
        <authorList>
            <person name="Zhou X."/>
        </authorList>
    </citation>
    <scope>NUCLEOTIDE SEQUENCE [LARGE SCALE GENOMIC DNA]</scope>
    <source>
        <strain evidence="12 13">DSM 432</strain>
    </source>
</reference>
<feature type="transmembrane region" description="Helical" evidence="7">
    <location>
        <begin position="53"/>
        <end position="86"/>
    </location>
</feature>
<dbReference type="Gene3D" id="3.30.565.10">
    <property type="entry name" value="Histidine kinase-like ATPase, C-terminal domain"/>
    <property type="match status" value="1"/>
</dbReference>
<name>A0A6C1KA46_XANAU</name>
<dbReference type="Pfam" id="PF08448">
    <property type="entry name" value="PAS_4"/>
    <property type="match status" value="1"/>
</dbReference>
<evidence type="ECO:0000256" key="6">
    <source>
        <dbReference type="SAM" id="MobiDB-lite"/>
    </source>
</evidence>
<dbReference type="SMART" id="SM00388">
    <property type="entry name" value="HisKA"/>
    <property type="match status" value="1"/>
</dbReference>
<accession>A0A6C1KA46</accession>
<dbReference type="Pfam" id="PF02518">
    <property type="entry name" value="HATPase_c"/>
    <property type="match status" value="1"/>
</dbReference>
<dbReference type="InterPro" id="IPR000014">
    <property type="entry name" value="PAS"/>
</dbReference>
<dbReference type="GeneID" id="95775999"/>
<dbReference type="SMART" id="SM00448">
    <property type="entry name" value="REC"/>
    <property type="match status" value="2"/>
</dbReference>
<evidence type="ECO:0000256" key="5">
    <source>
        <dbReference type="SAM" id="Coils"/>
    </source>
</evidence>
<evidence type="ECO:0000256" key="7">
    <source>
        <dbReference type="SAM" id="Phobius"/>
    </source>
</evidence>
<dbReference type="InterPro" id="IPR003661">
    <property type="entry name" value="HisK_dim/P_dom"/>
</dbReference>
<dbReference type="GO" id="GO:0000155">
    <property type="term" value="F:phosphorelay sensor kinase activity"/>
    <property type="evidence" value="ECO:0007669"/>
    <property type="project" value="InterPro"/>
</dbReference>
<dbReference type="SMART" id="SM00086">
    <property type="entry name" value="PAC"/>
    <property type="match status" value="1"/>
</dbReference>
<dbReference type="NCBIfam" id="TIGR00229">
    <property type="entry name" value="sensory_box"/>
    <property type="match status" value="1"/>
</dbReference>
<dbReference type="EMBL" id="VAUP01000041">
    <property type="protein sequence ID" value="TLX40982.1"/>
    <property type="molecule type" value="Genomic_DNA"/>
</dbReference>
<feature type="domain" description="PAC" evidence="11">
    <location>
        <begin position="381"/>
        <end position="433"/>
    </location>
</feature>
<dbReference type="OrthoDB" id="9796100at2"/>
<dbReference type="Pfam" id="PF00512">
    <property type="entry name" value="HisKA"/>
    <property type="match status" value="1"/>
</dbReference>
<evidence type="ECO:0000313" key="12">
    <source>
        <dbReference type="EMBL" id="TLX40982.1"/>
    </source>
</evidence>
<dbReference type="InterPro" id="IPR001610">
    <property type="entry name" value="PAC"/>
</dbReference>
<dbReference type="PROSITE" id="PS50113">
    <property type="entry name" value="PAC"/>
    <property type="match status" value="1"/>
</dbReference>
<dbReference type="InterPro" id="IPR005467">
    <property type="entry name" value="His_kinase_dom"/>
</dbReference>
<dbReference type="SMART" id="SM00091">
    <property type="entry name" value="PAS"/>
    <property type="match status" value="2"/>
</dbReference>
<dbReference type="AlphaFoldDB" id="A0A6C1KA46"/>
<evidence type="ECO:0000256" key="4">
    <source>
        <dbReference type="PROSITE-ProRule" id="PRU00169"/>
    </source>
</evidence>
<proteinExistence type="predicted"/>
<evidence type="ECO:0000259" key="10">
    <source>
        <dbReference type="PROSITE" id="PS50112"/>
    </source>
</evidence>
<evidence type="ECO:0000259" key="11">
    <source>
        <dbReference type="PROSITE" id="PS50113"/>
    </source>
</evidence>
<dbReference type="InterPro" id="IPR013656">
    <property type="entry name" value="PAS_4"/>
</dbReference>
<sequence length="1002" mass="107024">MNLSSRGLAGLFLKVISEPRTLASRLGFASVVLAAAFGLRYGLSLSLRELAPFLFQLPAVVVVTLISGARVGFVAVVALVLANGALLPASAWSSLGSNLGGPAEGSFGAVAGLFSFTVNALGLWLIGTLMRVSVRRLNATHGALLTAVTEQNTVVATLEALLQHAPVGFAFFDRRLRFMRVNETLARMVGIPAGEHVGRSLVDMLPQLSNAITPGLEQVRATGTVLADVEVEGATPAAPGVWRHFLVSFFPVRTKGAPAGRSTAKSETGESPSSGEAIDQEPEAISLVGMIVTEITGRKTAEKALAGSEQRYRLLAEALPKMVWTATPDGKGDYYNRRWSEYTGVTPPPGEVSEWHTHLHPEDQGAALDAWKGSLSSGAPYSRECRFRAGDGSYRWFLCRAVPVRDDDGRIDRWYGSCTDISEIVAAREALARTNEDLERLAGARTVELAQANALLKQEMEDRLKAEAQLRQAQKMEAVGQLTGGIAHDFNNLLTVIIGNLEAAERRVSKDEANTDAAEIRRFLDYGRQGALRAATLTQQLLAFSRRQPLDPRPTDINKLITGMSDMLRSALGERVTVETVLAGGLWRAEIDHNQLENAILNLGVNGRDAMPFGGTLTIETANAYLDEAYCAAHEDLEPGQYVAVVVSDTGTGMAEEVRARAFEPFFTTKGPREGTGLGLSQVYGFVKQSGGHVMIYSAPGAGTTVKLYLPRHPNDVASEPVPPHAHRPRGAGAASVLLVERDAALRALSTATLRAAGHTVVEAADAASALAALEAGAAPDLLFTDLRLGAGPDEPDGDGGPMDAHHMDGRHLADEVRRRLTTVRVLFSTWQAKNAAIHYGRLDHGVRLLTKPFTQAELVAKVTDVLEAPGNRGTVLLVEDEPFVAMVARQILEDHGFEVTVASHGHAALAHAEAAVADLSRNALVLAVVDVGLPDMRGDEVVRRLGAIAPGLPVIIATGYGTQELEGEFGASPRIALMGKPYDGATLRNGLRKLGFDIENE</sequence>
<dbReference type="Gene3D" id="3.40.50.2300">
    <property type="match status" value="2"/>
</dbReference>
<dbReference type="PROSITE" id="PS50112">
    <property type="entry name" value="PAS"/>
    <property type="match status" value="1"/>
</dbReference>
<dbReference type="Proteomes" id="UP000305131">
    <property type="component" value="Unassembled WGS sequence"/>
</dbReference>
<dbReference type="PRINTS" id="PR00344">
    <property type="entry name" value="BCTRLSENSOR"/>
</dbReference>
<evidence type="ECO:0000256" key="3">
    <source>
        <dbReference type="ARBA" id="ARBA00022553"/>
    </source>
</evidence>
<feature type="transmembrane region" description="Helical" evidence="7">
    <location>
        <begin position="22"/>
        <end position="41"/>
    </location>
</feature>
<dbReference type="CDD" id="cd00082">
    <property type="entry name" value="HisKA"/>
    <property type="match status" value="1"/>
</dbReference>
<feature type="domain" description="PAS" evidence="10">
    <location>
        <begin position="154"/>
        <end position="202"/>
    </location>
</feature>
<dbReference type="SMART" id="SM00387">
    <property type="entry name" value="HATPase_c"/>
    <property type="match status" value="1"/>
</dbReference>
<comment type="caution">
    <text evidence="12">The sequence shown here is derived from an EMBL/GenBank/DDBJ whole genome shotgun (WGS) entry which is preliminary data.</text>
</comment>
<feature type="domain" description="Histidine kinase" evidence="8">
    <location>
        <begin position="485"/>
        <end position="714"/>
    </location>
</feature>
<dbReference type="Gene3D" id="1.10.287.130">
    <property type="match status" value="1"/>
</dbReference>
<dbReference type="RefSeq" id="WP_138401490.1">
    <property type="nucleotide sequence ID" value="NZ_JBAFVI010000007.1"/>
</dbReference>
<dbReference type="InterPro" id="IPR004358">
    <property type="entry name" value="Sig_transdc_His_kin-like_C"/>
</dbReference>
<keyword evidence="7" id="KW-0812">Transmembrane</keyword>
<feature type="modified residue" description="4-aspartylphosphate" evidence="4">
    <location>
        <position position="931"/>
    </location>
</feature>
<dbReference type="InterPro" id="IPR013655">
    <property type="entry name" value="PAS_fold_3"/>
</dbReference>
<feature type="domain" description="Response regulatory" evidence="9">
    <location>
        <begin position="736"/>
        <end position="867"/>
    </location>
</feature>
<dbReference type="Pfam" id="PF00072">
    <property type="entry name" value="Response_reg"/>
    <property type="match status" value="1"/>
</dbReference>
<dbReference type="PROSITE" id="PS50109">
    <property type="entry name" value="HIS_KIN"/>
    <property type="match status" value="1"/>
</dbReference>
<dbReference type="FunFam" id="3.30.450.20:FF:000099">
    <property type="entry name" value="Sensory box sensor histidine kinase"/>
    <property type="match status" value="1"/>
</dbReference>
<dbReference type="PANTHER" id="PTHR43065:SF49">
    <property type="entry name" value="HISTIDINE KINASE"/>
    <property type="match status" value="1"/>
</dbReference>
<evidence type="ECO:0000259" key="8">
    <source>
        <dbReference type="PROSITE" id="PS50109"/>
    </source>
</evidence>
<dbReference type="InterPro" id="IPR001789">
    <property type="entry name" value="Sig_transdc_resp-reg_receiver"/>
</dbReference>
<dbReference type="InterPro" id="IPR035965">
    <property type="entry name" value="PAS-like_dom_sf"/>
</dbReference>
<dbReference type="Gene3D" id="3.30.450.20">
    <property type="entry name" value="PAS domain"/>
    <property type="match status" value="2"/>
</dbReference>
<dbReference type="SUPFAM" id="SSF47384">
    <property type="entry name" value="Homodimeric domain of signal transducing histidine kinase"/>
    <property type="match status" value="1"/>
</dbReference>
<dbReference type="InterPro" id="IPR000700">
    <property type="entry name" value="PAS-assoc_C"/>
</dbReference>
<dbReference type="InterPro" id="IPR003594">
    <property type="entry name" value="HATPase_dom"/>
</dbReference>
<feature type="modified residue" description="4-aspartylphosphate" evidence="4">
    <location>
        <position position="786"/>
    </location>
</feature>
<dbReference type="PROSITE" id="PS50110">
    <property type="entry name" value="RESPONSE_REGULATORY"/>
    <property type="match status" value="2"/>
</dbReference>
<organism evidence="12 13">
    <name type="scientific">Xanthobacter autotrophicus</name>
    <dbReference type="NCBI Taxonomy" id="280"/>
    <lineage>
        <taxon>Bacteria</taxon>
        <taxon>Pseudomonadati</taxon>
        <taxon>Pseudomonadota</taxon>
        <taxon>Alphaproteobacteria</taxon>
        <taxon>Hyphomicrobiales</taxon>
        <taxon>Xanthobacteraceae</taxon>
        <taxon>Xanthobacter</taxon>
    </lineage>
</organism>
<dbReference type="CDD" id="cd00130">
    <property type="entry name" value="PAS"/>
    <property type="match status" value="2"/>
</dbReference>
<dbReference type="SUPFAM" id="SSF55874">
    <property type="entry name" value="ATPase domain of HSP90 chaperone/DNA topoisomerase II/histidine kinase"/>
    <property type="match status" value="1"/>
</dbReference>
<dbReference type="InterPro" id="IPR011006">
    <property type="entry name" value="CheY-like_superfamily"/>
</dbReference>
<feature type="region of interest" description="Disordered" evidence="6">
    <location>
        <begin position="256"/>
        <end position="280"/>
    </location>
</feature>
<feature type="domain" description="Response regulatory" evidence="9">
    <location>
        <begin position="875"/>
        <end position="996"/>
    </location>
</feature>
<feature type="compositionally biased region" description="Polar residues" evidence="6">
    <location>
        <begin position="263"/>
        <end position="274"/>
    </location>
</feature>
<feature type="transmembrane region" description="Helical" evidence="7">
    <location>
        <begin position="106"/>
        <end position="126"/>
    </location>
</feature>
<evidence type="ECO:0000256" key="1">
    <source>
        <dbReference type="ARBA" id="ARBA00000085"/>
    </source>
</evidence>
<dbReference type="SUPFAM" id="SSF52172">
    <property type="entry name" value="CheY-like"/>
    <property type="match status" value="2"/>
</dbReference>
<protein>
    <recommendedName>
        <fullName evidence="2">histidine kinase</fullName>
        <ecNumber evidence="2">2.7.13.3</ecNumber>
    </recommendedName>
</protein>
<dbReference type="InterPro" id="IPR036890">
    <property type="entry name" value="HATPase_C_sf"/>
</dbReference>
<dbReference type="EC" id="2.7.13.3" evidence="2"/>
<dbReference type="PANTHER" id="PTHR43065">
    <property type="entry name" value="SENSOR HISTIDINE KINASE"/>
    <property type="match status" value="1"/>
</dbReference>
<evidence type="ECO:0000256" key="2">
    <source>
        <dbReference type="ARBA" id="ARBA00012438"/>
    </source>
</evidence>
<keyword evidence="3 4" id="KW-0597">Phosphoprotein</keyword>
<dbReference type="SUPFAM" id="SSF55785">
    <property type="entry name" value="PYP-like sensor domain (PAS domain)"/>
    <property type="match status" value="2"/>
</dbReference>
<dbReference type="Pfam" id="PF08447">
    <property type="entry name" value="PAS_3"/>
    <property type="match status" value="1"/>
</dbReference>
<dbReference type="InterPro" id="IPR036097">
    <property type="entry name" value="HisK_dim/P_sf"/>
</dbReference>
<feature type="coiled-coil region" evidence="5">
    <location>
        <begin position="424"/>
        <end position="477"/>
    </location>
</feature>
<evidence type="ECO:0000313" key="13">
    <source>
        <dbReference type="Proteomes" id="UP000305131"/>
    </source>
</evidence>
<keyword evidence="7" id="KW-0472">Membrane</keyword>
<keyword evidence="7" id="KW-1133">Transmembrane helix</keyword>